<proteinExistence type="predicted"/>
<feature type="non-terminal residue" evidence="1">
    <location>
        <position position="1"/>
    </location>
</feature>
<reference evidence="1" key="1">
    <citation type="journal article" date="2015" name="Nature">
        <title>Complex archaea that bridge the gap between prokaryotes and eukaryotes.</title>
        <authorList>
            <person name="Spang A."/>
            <person name="Saw J.H."/>
            <person name="Jorgensen S.L."/>
            <person name="Zaremba-Niedzwiedzka K."/>
            <person name="Martijn J."/>
            <person name="Lind A.E."/>
            <person name="van Eijk R."/>
            <person name="Schleper C."/>
            <person name="Guy L."/>
            <person name="Ettema T.J."/>
        </authorList>
    </citation>
    <scope>NUCLEOTIDE SEQUENCE</scope>
</reference>
<evidence type="ECO:0000313" key="1">
    <source>
        <dbReference type="EMBL" id="KKL77379.1"/>
    </source>
</evidence>
<organism evidence="1">
    <name type="scientific">marine sediment metagenome</name>
    <dbReference type="NCBI Taxonomy" id="412755"/>
    <lineage>
        <taxon>unclassified sequences</taxon>
        <taxon>metagenomes</taxon>
        <taxon>ecological metagenomes</taxon>
    </lineage>
</organism>
<dbReference type="EMBL" id="LAZR01023765">
    <property type="protein sequence ID" value="KKL77379.1"/>
    <property type="molecule type" value="Genomic_DNA"/>
</dbReference>
<gene>
    <name evidence="1" type="ORF">LCGC14_2035500</name>
</gene>
<dbReference type="AlphaFoldDB" id="A0A0F9ETN7"/>
<sequence length="141" mass="15248">SIKFGANSGSYGQFFSWGTGSSTDHRDFYFYANDLYFRTATSDEGGSSATRMTLKHTTGYVGINANPDARFEVSTGSAEGRQAITIDQNDADKAFIDFQGTSAASAANNISTWTNATLNGFVRMEINGANKWIAYYNAPTS</sequence>
<accession>A0A0F9ETN7</accession>
<name>A0A0F9ETN7_9ZZZZ</name>
<comment type="caution">
    <text evidence="1">The sequence shown here is derived from an EMBL/GenBank/DDBJ whole genome shotgun (WGS) entry which is preliminary data.</text>
</comment>
<protein>
    <submittedName>
        <fullName evidence="1">Uncharacterized protein</fullName>
    </submittedName>
</protein>